<keyword evidence="7" id="KW-1185">Reference proteome</keyword>
<gene>
    <name evidence="6" type="ordered locus">Halhy_6534</name>
</gene>
<dbReference type="Pfam" id="PF00072">
    <property type="entry name" value="Response_reg"/>
    <property type="match status" value="1"/>
</dbReference>
<evidence type="ECO:0000313" key="7">
    <source>
        <dbReference type="Proteomes" id="UP000008461"/>
    </source>
</evidence>
<dbReference type="InterPro" id="IPR016032">
    <property type="entry name" value="Sig_transdc_resp-reg_C-effctor"/>
</dbReference>
<dbReference type="PANTHER" id="PTHR43214:SF43">
    <property type="entry name" value="TWO-COMPONENT RESPONSE REGULATOR"/>
    <property type="match status" value="1"/>
</dbReference>
<dbReference type="STRING" id="760192.Halhy_6534"/>
<dbReference type="InterPro" id="IPR000792">
    <property type="entry name" value="Tscrpt_reg_LuxR_C"/>
</dbReference>
<dbReference type="OrthoDB" id="9797341at2"/>
<dbReference type="InterPro" id="IPR011006">
    <property type="entry name" value="CheY-like_superfamily"/>
</dbReference>
<evidence type="ECO:0000256" key="2">
    <source>
        <dbReference type="ARBA" id="ARBA00023125"/>
    </source>
</evidence>
<dbReference type="PROSITE" id="PS50043">
    <property type="entry name" value="HTH_LUXR_2"/>
    <property type="match status" value="1"/>
</dbReference>
<evidence type="ECO:0000259" key="4">
    <source>
        <dbReference type="PROSITE" id="PS50043"/>
    </source>
</evidence>
<dbReference type="SMART" id="SM00448">
    <property type="entry name" value="REC"/>
    <property type="match status" value="1"/>
</dbReference>
<dbReference type="InterPro" id="IPR058245">
    <property type="entry name" value="NreC/VraR/RcsB-like_REC"/>
</dbReference>
<evidence type="ECO:0000259" key="5">
    <source>
        <dbReference type="PROSITE" id="PS50110"/>
    </source>
</evidence>
<dbReference type="SUPFAM" id="SSF46894">
    <property type="entry name" value="C-terminal effector domain of the bipartite response regulators"/>
    <property type="match status" value="1"/>
</dbReference>
<dbReference type="PRINTS" id="PR00038">
    <property type="entry name" value="HTHLUXR"/>
</dbReference>
<dbReference type="SUPFAM" id="SSF52172">
    <property type="entry name" value="CheY-like"/>
    <property type="match status" value="1"/>
</dbReference>
<dbReference type="KEGG" id="hhy:Halhy_6534"/>
<sequence>MIKVFIVDDHPMVIEGIKALLHDEENYPVLGSATDAQSALQAFRQALPDVVLLDINLPDMNGIELCERIKKEFPILKVLGISTFKERSYITRLMEKGASGYVLKNVDKEELTEAIRQVAAGRIYFSMEAAAAITGQSSSPVVPILTSREKEVLALIAEGLTNKEIADHLFISPLTVDSHRKNLLAKFAVKNTASLIKLAIEHGVIVL</sequence>
<evidence type="ECO:0000256" key="1">
    <source>
        <dbReference type="ARBA" id="ARBA00022553"/>
    </source>
</evidence>
<dbReference type="CDD" id="cd17535">
    <property type="entry name" value="REC_NarL-like"/>
    <property type="match status" value="1"/>
</dbReference>
<feature type="domain" description="Response regulatory" evidence="5">
    <location>
        <begin position="3"/>
        <end position="119"/>
    </location>
</feature>
<name>F4KSJ9_HALH1</name>
<dbReference type="PROSITE" id="PS00622">
    <property type="entry name" value="HTH_LUXR_1"/>
    <property type="match status" value="1"/>
</dbReference>
<dbReference type="GO" id="GO:0000160">
    <property type="term" value="P:phosphorelay signal transduction system"/>
    <property type="evidence" value="ECO:0007669"/>
    <property type="project" value="InterPro"/>
</dbReference>
<dbReference type="RefSeq" id="WP_013768867.1">
    <property type="nucleotide sequence ID" value="NC_015510.1"/>
</dbReference>
<dbReference type="HOGENOM" id="CLU_000445_90_1_10"/>
<dbReference type="AlphaFoldDB" id="F4KSJ9"/>
<keyword evidence="1 3" id="KW-0597">Phosphoprotein</keyword>
<reference evidence="6 7" key="1">
    <citation type="journal article" date="2011" name="Stand. Genomic Sci.">
        <title>Complete genome sequence of Haliscomenobacter hydrossis type strain (O).</title>
        <authorList>
            <consortium name="US DOE Joint Genome Institute (JGI-PGF)"/>
            <person name="Daligault H."/>
            <person name="Lapidus A."/>
            <person name="Zeytun A."/>
            <person name="Nolan M."/>
            <person name="Lucas S."/>
            <person name="Del Rio T.G."/>
            <person name="Tice H."/>
            <person name="Cheng J.F."/>
            <person name="Tapia R."/>
            <person name="Han C."/>
            <person name="Goodwin L."/>
            <person name="Pitluck S."/>
            <person name="Liolios K."/>
            <person name="Pagani I."/>
            <person name="Ivanova N."/>
            <person name="Huntemann M."/>
            <person name="Mavromatis K."/>
            <person name="Mikhailova N."/>
            <person name="Pati A."/>
            <person name="Chen A."/>
            <person name="Palaniappan K."/>
            <person name="Land M."/>
            <person name="Hauser L."/>
            <person name="Brambilla E.M."/>
            <person name="Rohde M."/>
            <person name="Verbarg S."/>
            <person name="Goker M."/>
            <person name="Bristow J."/>
            <person name="Eisen J.A."/>
            <person name="Markowitz V."/>
            <person name="Hugenholtz P."/>
            <person name="Kyrpides N.C."/>
            <person name="Klenk H.P."/>
            <person name="Woyke T."/>
        </authorList>
    </citation>
    <scope>NUCLEOTIDE SEQUENCE [LARGE SCALE GENOMIC DNA]</scope>
    <source>
        <strain evidence="7">ATCC 27775 / DSM 1100 / LMG 10767 / O</strain>
    </source>
</reference>
<dbReference type="InterPro" id="IPR039420">
    <property type="entry name" value="WalR-like"/>
</dbReference>
<dbReference type="PROSITE" id="PS50110">
    <property type="entry name" value="RESPONSE_REGULATORY"/>
    <property type="match status" value="1"/>
</dbReference>
<feature type="modified residue" description="4-aspartylphosphate" evidence="3">
    <location>
        <position position="54"/>
    </location>
</feature>
<keyword evidence="2" id="KW-0238">DNA-binding</keyword>
<dbReference type="EMBL" id="CP002691">
    <property type="protein sequence ID" value="AEE54350.1"/>
    <property type="molecule type" value="Genomic_DNA"/>
</dbReference>
<protein>
    <submittedName>
        <fullName evidence="6">Two component transcriptional regulator, LuxR family</fullName>
    </submittedName>
</protein>
<dbReference type="Gene3D" id="3.40.50.2300">
    <property type="match status" value="1"/>
</dbReference>
<proteinExistence type="predicted"/>
<accession>F4KSJ9</accession>
<dbReference type="Proteomes" id="UP000008461">
    <property type="component" value="Chromosome"/>
</dbReference>
<dbReference type="GO" id="GO:0006355">
    <property type="term" value="P:regulation of DNA-templated transcription"/>
    <property type="evidence" value="ECO:0007669"/>
    <property type="project" value="InterPro"/>
</dbReference>
<feature type="domain" description="HTH luxR-type" evidence="4">
    <location>
        <begin position="138"/>
        <end position="203"/>
    </location>
</feature>
<dbReference type="Pfam" id="PF00196">
    <property type="entry name" value="GerE"/>
    <property type="match status" value="1"/>
</dbReference>
<organism evidence="6 7">
    <name type="scientific">Haliscomenobacter hydrossis (strain ATCC 27775 / DSM 1100 / LMG 10767 / O)</name>
    <dbReference type="NCBI Taxonomy" id="760192"/>
    <lineage>
        <taxon>Bacteria</taxon>
        <taxon>Pseudomonadati</taxon>
        <taxon>Bacteroidota</taxon>
        <taxon>Saprospiria</taxon>
        <taxon>Saprospirales</taxon>
        <taxon>Haliscomenobacteraceae</taxon>
        <taxon>Haliscomenobacter</taxon>
    </lineage>
</organism>
<dbReference type="CDD" id="cd06170">
    <property type="entry name" value="LuxR_C_like"/>
    <property type="match status" value="1"/>
</dbReference>
<dbReference type="InterPro" id="IPR001789">
    <property type="entry name" value="Sig_transdc_resp-reg_receiver"/>
</dbReference>
<dbReference type="SMART" id="SM00421">
    <property type="entry name" value="HTH_LUXR"/>
    <property type="match status" value="1"/>
</dbReference>
<dbReference type="eggNOG" id="COG2197">
    <property type="taxonomic scope" value="Bacteria"/>
</dbReference>
<dbReference type="PANTHER" id="PTHR43214">
    <property type="entry name" value="TWO-COMPONENT RESPONSE REGULATOR"/>
    <property type="match status" value="1"/>
</dbReference>
<dbReference type="GO" id="GO:0003677">
    <property type="term" value="F:DNA binding"/>
    <property type="evidence" value="ECO:0007669"/>
    <property type="project" value="UniProtKB-KW"/>
</dbReference>
<evidence type="ECO:0000256" key="3">
    <source>
        <dbReference type="PROSITE-ProRule" id="PRU00169"/>
    </source>
</evidence>
<evidence type="ECO:0000313" key="6">
    <source>
        <dbReference type="EMBL" id="AEE54350.1"/>
    </source>
</evidence>
<reference key="2">
    <citation type="submission" date="2011-04" db="EMBL/GenBank/DDBJ databases">
        <title>Complete sequence of chromosome of Haliscomenobacter hydrossis DSM 1100.</title>
        <authorList>
            <consortium name="US DOE Joint Genome Institute (JGI-PGF)"/>
            <person name="Lucas S."/>
            <person name="Han J."/>
            <person name="Lapidus A."/>
            <person name="Bruce D."/>
            <person name="Goodwin L."/>
            <person name="Pitluck S."/>
            <person name="Peters L."/>
            <person name="Kyrpides N."/>
            <person name="Mavromatis K."/>
            <person name="Ivanova N."/>
            <person name="Ovchinnikova G."/>
            <person name="Pagani I."/>
            <person name="Daligault H."/>
            <person name="Detter J.C."/>
            <person name="Han C."/>
            <person name="Land M."/>
            <person name="Hauser L."/>
            <person name="Markowitz V."/>
            <person name="Cheng J.-F."/>
            <person name="Hugenholtz P."/>
            <person name="Woyke T."/>
            <person name="Wu D."/>
            <person name="Verbarg S."/>
            <person name="Frueling A."/>
            <person name="Brambilla E."/>
            <person name="Klenk H.-P."/>
            <person name="Eisen J.A."/>
        </authorList>
    </citation>
    <scope>NUCLEOTIDE SEQUENCE</scope>
    <source>
        <strain>DSM 1100</strain>
    </source>
</reference>